<dbReference type="InterPro" id="IPR002178">
    <property type="entry name" value="PTS_EIIA_type-2_dom"/>
</dbReference>
<evidence type="ECO:0000259" key="1">
    <source>
        <dbReference type="PROSITE" id="PS51094"/>
    </source>
</evidence>
<reference evidence="2 3" key="1">
    <citation type="submission" date="2020-03" db="EMBL/GenBank/DDBJ databases">
        <title>Soil Listeria distribution.</title>
        <authorList>
            <person name="Liao J."/>
            <person name="Wiedmann M."/>
        </authorList>
    </citation>
    <scope>NUCLEOTIDE SEQUENCE [LARGE SCALE GENOMIC DNA]</scope>
    <source>
        <strain evidence="2 3">FSL L7-1645</strain>
    </source>
</reference>
<organism evidence="2 3">
    <name type="scientific">Listeria fleischmannii</name>
    <dbReference type="NCBI Taxonomy" id="1069827"/>
    <lineage>
        <taxon>Bacteria</taxon>
        <taxon>Bacillati</taxon>
        <taxon>Bacillota</taxon>
        <taxon>Bacilli</taxon>
        <taxon>Bacillales</taxon>
        <taxon>Listeriaceae</taxon>
        <taxon>Listeria</taxon>
    </lineage>
</organism>
<gene>
    <name evidence="2" type="ORF">HB844_13000</name>
</gene>
<dbReference type="InterPro" id="IPR013196">
    <property type="entry name" value="HTH_11"/>
</dbReference>
<dbReference type="Gene3D" id="1.10.10.10">
    <property type="entry name" value="Winged helix-like DNA-binding domain superfamily/Winged helix DNA-binding domain"/>
    <property type="match status" value="1"/>
</dbReference>
<dbReference type="PANTHER" id="PTHR30185:SF14">
    <property type="entry name" value="STATIONARY PHASE-INDUCIBLE PROTEIN CSIE-RELATED"/>
    <property type="match status" value="1"/>
</dbReference>
<accession>A0A841YHA0</accession>
<sequence>MNERQMNLIQLLLHQNQTGPELAKKLTASKRTILRDIHALNDELILIAQITAVQDGYSLSISNEERFNQIFKTTATDAELILFELATRDFVTLDDLSDILFLSKPMLSEKIALLKHNYTKRLKIISKKNYGHFLDEPKSRKVILLANLILQKPAFFLAKLGLAPTLLEQLTENIRNARDAFSYEHAHSAQIASLCVSIYALHYDSHLTDTKINDCLRQSDMSFSDDIGSMIRTFLAEQNQIIDSITTGKILDLLQMTYDEHQAPVYDMELAVSLANHLKRSIAYPIILADKKLHNIANIKALYPLAFDLSIHFIGLVNQTFDVLIYDIDLVGLYFSCAMDRVKTAPIELVLFSNQYAVASINKQTIERAIPEVNVTLAMNAAELQNALQNQAVKLILNNHDGPLPTVSITSYTIRQIMTEMDLRFIRDLLEKIDIERHLEDYFPQTLTAQFKNEEHATWHTVIQDLTTSFVEKGIISASEQEKIVSRESEGNNLVINHLAVPHCTTNRGTPFIGIFVHLEHPVQIEGETVQNVLLSCINPNVRNELKIFSYLYYTLNKIDSSVILSWQTHAEFMASLKQKD</sequence>
<feature type="domain" description="PTS EIIA type-2" evidence="1">
    <location>
        <begin position="440"/>
        <end position="580"/>
    </location>
</feature>
<dbReference type="SUPFAM" id="SSF55804">
    <property type="entry name" value="Phoshotransferase/anion transport protein"/>
    <property type="match status" value="1"/>
</dbReference>
<dbReference type="RefSeq" id="WP_007545162.1">
    <property type="nucleotide sequence ID" value="NZ_JAARPY010000017.1"/>
</dbReference>
<dbReference type="Proteomes" id="UP000571128">
    <property type="component" value="Unassembled WGS sequence"/>
</dbReference>
<dbReference type="InterPro" id="IPR016152">
    <property type="entry name" value="PTrfase/Anion_transptr"/>
</dbReference>
<dbReference type="InterPro" id="IPR050661">
    <property type="entry name" value="BglG_antiterminators"/>
</dbReference>
<dbReference type="Gene3D" id="3.40.930.10">
    <property type="entry name" value="Mannitol-specific EII, Chain A"/>
    <property type="match status" value="1"/>
</dbReference>
<proteinExistence type="predicted"/>
<dbReference type="AlphaFoldDB" id="A0A841YHA0"/>
<dbReference type="PROSITE" id="PS51094">
    <property type="entry name" value="PTS_EIIA_TYPE_2"/>
    <property type="match status" value="1"/>
</dbReference>
<dbReference type="InterPro" id="IPR036388">
    <property type="entry name" value="WH-like_DNA-bd_sf"/>
</dbReference>
<evidence type="ECO:0000313" key="2">
    <source>
        <dbReference type="EMBL" id="MBC1399775.1"/>
    </source>
</evidence>
<dbReference type="EMBL" id="JAARPY010000017">
    <property type="protein sequence ID" value="MBC1399775.1"/>
    <property type="molecule type" value="Genomic_DNA"/>
</dbReference>
<comment type="caution">
    <text evidence="2">The sequence shown here is derived from an EMBL/GenBank/DDBJ whole genome shotgun (WGS) entry which is preliminary data.</text>
</comment>
<dbReference type="PANTHER" id="PTHR30185">
    <property type="entry name" value="CRYPTIC BETA-GLUCOSIDE BGL OPERON ANTITERMINATOR"/>
    <property type="match status" value="1"/>
</dbReference>
<dbReference type="Pfam" id="PF08279">
    <property type="entry name" value="HTH_11"/>
    <property type="match status" value="1"/>
</dbReference>
<name>A0A841YHA0_9LIST</name>
<evidence type="ECO:0000313" key="3">
    <source>
        <dbReference type="Proteomes" id="UP000571128"/>
    </source>
</evidence>
<protein>
    <submittedName>
        <fullName evidence="2">HTH domain-containing protein</fullName>
    </submittedName>
</protein>
<dbReference type="Pfam" id="PF00359">
    <property type="entry name" value="PTS_EIIA_2"/>
    <property type="match status" value="1"/>
</dbReference>